<proteinExistence type="predicted"/>
<dbReference type="SFLD" id="SFLDG01095">
    <property type="entry name" value="Uncharacterised_Radical_SAM_Su"/>
    <property type="match status" value="1"/>
</dbReference>
<accession>A0A2N1PLB5</accession>
<keyword evidence="4" id="KW-0408">Iron</keyword>
<evidence type="ECO:0000256" key="4">
    <source>
        <dbReference type="ARBA" id="ARBA00023004"/>
    </source>
</evidence>
<dbReference type="GO" id="GO:0046872">
    <property type="term" value="F:metal ion binding"/>
    <property type="evidence" value="ECO:0007669"/>
    <property type="project" value="UniProtKB-KW"/>
</dbReference>
<dbReference type="InterPro" id="IPR007197">
    <property type="entry name" value="rSAM"/>
</dbReference>
<dbReference type="AlphaFoldDB" id="A0A2N1PLB5"/>
<keyword evidence="3" id="KW-0479">Metal-binding</keyword>
<dbReference type="SFLD" id="SFLDG01082">
    <property type="entry name" value="B12-binding_domain_containing"/>
    <property type="match status" value="1"/>
</dbReference>
<dbReference type="EMBL" id="PGXC01000024">
    <property type="protein sequence ID" value="PKK89131.1"/>
    <property type="molecule type" value="Genomic_DNA"/>
</dbReference>
<dbReference type="GO" id="GO:0003824">
    <property type="term" value="F:catalytic activity"/>
    <property type="evidence" value="ECO:0007669"/>
    <property type="project" value="InterPro"/>
</dbReference>
<dbReference type="InterPro" id="IPR006638">
    <property type="entry name" value="Elp3/MiaA/NifB-like_rSAM"/>
</dbReference>
<evidence type="ECO:0000256" key="5">
    <source>
        <dbReference type="ARBA" id="ARBA00023014"/>
    </source>
</evidence>
<dbReference type="Proteomes" id="UP000233256">
    <property type="component" value="Unassembled WGS sequence"/>
</dbReference>
<dbReference type="SFLD" id="SFLDS00029">
    <property type="entry name" value="Radical_SAM"/>
    <property type="match status" value="2"/>
</dbReference>
<dbReference type="InterPro" id="IPR051198">
    <property type="entry name" value="BchE-like"/>
</dbReference>
<dbReference type="PANTHER" id="PTHR43409">
    <property type="entry name" value="ANAEROBIC MAGNESIUM-PROTOPORPHYRIN IX MONOMETHYL ESTER CYCLASE-RELATED"/>
    <property type="match status" value="1"/>
</dbReference>
<evidence type="ECO:0000313" key="8">
    <source>
        <dbReference type="Proteomes" id="UP000233256"/>
    </source>
</evidence>
<evidence type="ECO:0000313" key="7">
    <source>
        <dbReference type="EMBL" id="PKK89131.1"/>
    </source>
</evidence>
<keyword evidence="2" id="KW-0949">S-adenosyl-L-methionine</keyword>
<dbReference type="SUPFAM" id="SSF102114">
    <property type="entry name" value="Radical SAM enzymes"/>
    <property type="match status" value="1"/>
</dbReference>
<evidence type="ECO:0000259" key="6">
    <source>
        <dbReference type="PROSITE" id="PS51918"/>
    </source>
</evidence>
<comment type="cofactor">
    <cofactor evidence="1">
        <name>[4Fe-4S] cluster</name>
        <dbReference type="ChEBI" id="CHEBI:49883"/>
    </cofactor>
</comment>
<protein>
    <submittedName>
        <fullName evidence="7">Radical SAM protein</fullName>
    </submittedName>
</protein>
<dbReference type="PANTHER" id="PTHR43409:SF4">
    <property type="entry name" value="RADICAL SAM SUPERFAMILY PROTEIN"/>
    <property type="match status" value="1"/>
</dbReference>
<dbReference type="CDD" id="cd01335">
    <property type="entry name" value="Radical_SAM"/>
    <property type="match status" value="1"/>
</dbReference>
<dbReference type="Gene3D" id="3.20.20.70">
    <property type="entry name" value="Aldolase class I"/>
    <property type="match status" value="1"/>
</dbReference>
<name>A0A2N1PLB5_9BACT</name>
<evidence type="ECO:0000256" key="3">
    <source>
        <dbReference type="ARBA" id="ARBA00022723"/>
    </source>
</evidence>
<gene>
    <name evidence="7" type="ORF">CVV64_15595</name>
</gene>
<dbReference type="InterPro" id="IPR058240">
    <property type="entry name" value="rSAM_sf"/>
</dbReference>
<reference evidence="7 8" key="1">
    <citation type="journal article" date="2017" name="ISME J.">
        <title>Potential for microbial H2 and metal transformations associated with novel bacteria and archaea in deep terrestrial subsurface sediments.</title>
        <authorList>
            <person name="Hernsdorf A.W."/>
            <person name="Amano Y."/>
            <person name="Miyakawa K."/>
            <person name="Ise K."/>
            <person name="Suzuki Y."/>
            <person name="Anantharaman K."/>
            <person name="Probst A."/>
            <person name="Burstein D."/>
            <person name="Thomas B.C."/>
            <person name="Banfield J.F."/>
        </authorList>
    </citation>
    <scope>NUCLEOTIDE SEQUENCE [LARGE SCALE GENOMIC DNA]</scope>
    <source>
        <strain evidence="7">HGW-Wallbacteria-1</strain>
    </source>
</reference>
<dbReference type="Pfam" id="PF04055">
    <property type="entry name" value="Radical_SAM"/>
    <property type="match status" value="1"/>
</dbReference>
<dbReference type="GO" id="GO:0051536">
    <property type="term" value="F:iron-sulfur cluster binding"/>
    <property type="evidence" value="ECO:0007669"/>
    <property type="project" value="UniProtKB-KW"/>
</dbReference>
<sequence>MPPIFPHTDEVNGPLIWPCYLEPLFRPPAEAWSMIVQVTRGCSSNSCGFCGMYKGIDFQARPLRNIETWTASIPLHLRSEVDRLFLADGDPLCLGPGKIIPVLEIMKRHFTSLRRITAYARPDNISLYSDDELSQCRELGLSIVYIGLESGSDRVLRLAGKGSHASDFITACNRLSQAGIKVSATAVLGLGGKEFTNEHAIETAHAVNEAKPSFFSLLNLIKGNNEAFLNRIQPLSRLEVLDETITIVDSIRARCVFRANHPSNLVDLEGRLPRDAQRLIEELRSWGEILTARGLGDSVPVNDGETGY</sequence>
<keyword evidence="5" id="KW-0411">Iron-sulfur</keyword>
<evidence type="ECO:0000256" key="1">
    <source>
        <dbReference type="ARBA" id="ARBA00001966"/>
    </source>
</evidence>
<dbReference type="SMART" id="SM00729">
    <property type="entry name" value="Elp3"/>
    <property type="match status" value="1"/>
</dbReference>
<evidence type="ECO:0000256" key="2">
    <source>
        <dbReference type="ARBA" id="ARBA00022691"/>
    </source>
</evidence>
<dbReference type="InterPro" id="IPR013785">
    <property type="entry name" value="Aldolase_TIM"/>
</dbReference>
<dbReference type="PROSITE" id="PS51918">
    <property type="entry name" value="RADICAL_SAM"/>
    <property type="match status" value="1"/>
</dbReference>
<organism evidence="7 8">
    <name type="scientific">Candidatus Wallbacteria bacterium HGW-Wallbacteria-1</name>
    <dbReference type="NCBI Taxonomy" id="2013854"/>
    <lineage>
        <taxon>Bacteria</taxon>
        <taxon>Candidatus Walliibacteriota</taxon>
    </lineage>
</organism>
<comment type="caution">
    <text evidence="7">The sequence shown here is derived from an EMBL/GenBank/DDBJ whole genome shotgun (WGS) entry which is preliminary data.</text>
</comment>
<feature type="domain" description="Radical SAM core" evidence="6">
    <location>
        <begin position="26"/>
        <end position="258"/>
    </location>
</feature>